<protein>
    <submittedName>
        <fullName evidence="7">Alanine--glyoxylate aminotransferase family protein</fullName>
    </submittedName>
</protein>
<evidence type="ECO:0000256" key="5">
    <source>
        <dbReference type="PIRSR" id="PIRSR000524-50"/>
    </source>
</evidence>
<dbReference type="GO" id="GO:0008453">
    <property type="term" value="F:alanine-glyoxylate transaminase activity"/>
    <property type="evidence" value="ECO:0007669"/>
    <property type="project" value="TreeGrafter"/>
</dbReference>
<dbReference type="InterPro" id="IPR000192">
    <property type="entry name" value="Aminotrans_V_dom"/>
</dbReference>
<organism evidence="7 8">
    <name type="scientific">Pelagovum pacificum</name>
    <dbReference type="NCBI Taxonomy" id="2588711"/>
    <lineage>
        <taxon>Bacteria</taxon>
        <taxon>Pseudomonadati</taxon>
        <taxon>Pseudomonadota</taxon>
        <taxon>Alphaproteobacteria</taxon>
        <taxon>Rhodobacterales</taxon>
        <taxon>Paracoccaceae</taxon>
        <taxon>Pelagovum</taxon>
    </lineage>
</organism>
<feature type="binding site" evidence="4">
    <location>
        <position position="345"/>
    </location>
    <ligand>
        <name>substrate</name>
    </ligand>
</feature>
<accession>A0A5C5G8E6</accession>
<evidence type="ECO:0000256" key="2">
    <source>
        <dbReference type="ARBA" id="ARBA00009236"/>
    </source>
</evidence>
<evidence type="ECO:0000259" key="6">
    <source>
        <dbReference type="Pfam" id="PF00266"/>
    </source>
</evidence>
<comment type="caution">
    <text evidence="7">The sequence shown here is derived from an EMBL/GenBank/DDBJ whole genome shotgun (WGS) entry which is preliminary data.</text>
</comment>
<dbReference type="Pfam" id="PF00266">
    <property type="entry name" value="Aminotran_5"/>
    <property type="match status" value="1"/>
</dbReference>
<dbReference type="InterPro" id="IPR015422">
    <property type="entry name" value="PyrdxlP-dep_Trfase_small"/>
</dbReference>
<keyword evidence="7" id="KW-0808">Transferase</keyword>
<comment type="cofactor">
    <cofactor evidence="1 5">
        <name>pyridoxal 5'-phosphate</name>
        <dbReference type="ChEBI" id="CHEBI:597326"/>
    </cofactor>
</comment>
<evidence type="ECO:0000313" key="7">
    <source>
        <dbReference type="EMBL" id="TNY30831.1"/>
    </source>
</evidence>
<dbReference type="PANTHER" id="PTHR21152:SF40">
    <property type="entry name" value="ALANINE--GLYOXYLATE AMINOTRANSFERASE"/>
    <property type="match status" value="1"/>
</dbReference>
<keyword evidence="8" id="KW-1185">Reference proteome</keyword>
<dbReference type="InterPro" id="IPR015424">
    <property type="entry name" value="PyrdxlP-dep_Trfase"/>
</dbReference>
<dbReference type="OrthoDB" id="389074at2"/>
<feature type="domain" description="Aminotransferase class V" evidence="6">
    <location>
        <begin position="47"/>
        <end position="317"/>
    </location>
</feature>
<sequence length="393" mass="42455">MSLANGRHYLAIPGPSVMPDPVLAAMHRPAPNIYEGEIVDVVGSISEDLKWVAGTKHDVAIYISNGHGAWEAALANIASPGDRVLVAQTGRFAVGWAEMANAMGIETEMVDFGLTSSIEPDRIESALRADVDKTIKAVLVNHVDTATSLRNDIAAVRAAIDAADHPALLMVDCIASLACDRYEMDNWGADITVAGSQKGLMTPPGLGFVFFSDRAAEAQAGRSVSNYWNWSPRSRPNQFYQYFGGTAPTHHIYGLRQALDMLKDEGMEAVWHRHEVFANAYWAAIDAWSEGGEIRLNVPDQRNRSHAVTSVYLPGAEEMRQWCSQNLGVTFGIGLGREPSMDWFRIGHMGHINAHMVLGTIGVIEAGMIAMKKPHGEGAGGIAARIIAEGALA</sequence>
<proteinExistence type="inferred from homology"/>
<dbReference type="GO" id="GO:0019265">
    <property type="term" value="P:glycine biosynthetic process, by transamination of glyoxylate"/>
    <property type="evidence" value="ECO:0007669"/>
    <property type="project" value="TreeGrafter"/>
</dbReference>
<dbReference type="GO" id="GO:0004760">
    <property type="term" value="F:L-serine-pyruvate transaminase activity"/>
    <property type="evidence" value="ECO:0007669"/>
    <property type="project" value="TreeGrafter"/>
</dbReference>
<dbReference type="AlphaFoldDB" id="A0A5C5G8E6"/>
<dbReference type="InterPro" id="IPR024169">
    <property type="entry name" value="SP_NH2Trfase/AEP_transaminase"/>
</dbReference>
<name>A0A5C5G8E6_9RHOB</name>
<keyword evidence="3 5" id="KW-0663">Pyridoxal phosphate</keyword>
<dbReference type="SUPFAM" id="SSF53383">
    <property type="entry name" value="PLP-dependent transferases"/>
    <property type="match status" value="1"/>
</dbReference>
<dbReference type="PANTHER" id="PTHR21152">
    <property type="entry name" value="AMINOTRANSFERASE CLASS V"/>
    <property type="match status" value="1"/>
</dbReference>
<dbReference type="InterPro" id="IPR015421">
    <property type="entry name" value="PyrdxlP-dep_Trfase_major"/>
</dbReference>
<gene>
    <name evidence="7" type="ORF">FHY64_17100</name>
</gene>
<dbReference type="RefSeq" id="WP_140197064.1">
    <property type="nucleotide sequence ID" value="NZ_CP065915.1"/>
</dbReference>
<evidence type="ECO:0000256" key="3">
    <source>
        <dbReference type="ARBA" id="ARBA00022898"/>
    </source>
</evidence>
<dbReference type="EMBL" id="VFFF01000003">
    <property type="protein sequence ID" value="TNY30831.1"/>
    <property type="molecule type" value="Genomic_DNA"/>
</dbReference>
<dbReference type="PIRSF" id="PIRSF000524">
    <property type="entry name" value="SPT"/>
    <property type="match status" value="1"/>
</dbReference>
<dbReference type="Gene3D" id="3.40.640.10">
    <property type="entry name" value="Type I PLP-dependent aspartate aminotransferase-like (Major domain)"/>
    <property type="match status" value="1"/>
</dbReference>
<feature type="modified residue" description="N6-(pyridoxal phosphate)lysine" evidence="5">
    <location>
        <position position="198"/>
    </location>
</feature>
<evidence type="ECO:0000313" key="8">
    <source>
        <dbReference type="Proteomes" id="UP000314011"/>
    </source>
</evidence>
<keyword evidence="7" id="KW-0032">Aminotransferase</keyword>
<evidence type="ECO:0000256" key="4">
    <source>
        <dbReference type="PIRSR" id="PIRSR000524-1"/>
    </source>
</evidence>
<comment type="similarity">
    <text evidence="2">Belongs to the class-V pyridoxal-phosphate-dependent aminotransferase family.</text>
</comment>
<dbReference type="Gene3D" id="3.90.1150.10">
    <property type="entry name" value="Aspartate Aminotransferase, domain 1"/>
    <property type="match status" value="1"/>
</dbReference>
<dbReference type="Proteomes" id="UP000314011">
    <property type="component" value="Unassembled WGS sequence"/>
</dbReference>
<dbReference type="FunFam" id="3.40.640.10:FF:000054">
    <property type="entry name" value="Serine--glyoxylate aminotransferase"/>
    <property type="match status" value="1"/>
</dbReference>
<evidence type="ECO:0000256" key="1">
    <source>
        <dbReference type="ARBA" id="ARBA00001933"/>
    </source>
</evidence>
<reference evidence="7 8" key="1">
    <citation type="submission" date="2019-06" db="EMBL/GenBank/DDBJ databases">
        <title>Genome of new Rhodobacteraceae sp. SM1903.</title>
        <authorList>
            <person name="Ren X."/>
        </authorList>
    </citation>
    <scope>NUCLEOTIDE SEQUENCE [LARGE SCALE GENOMIC DNA]</scope>
    <source>
        <strain evidence="7 8">SM1903</strain>
    </source>
</reference>